<dbReference type="InterPro" id="IPR012677">
    <property type="entry name" value="Nucleotide-bd_a/b_plait_sf"/>
</dbReference>
<dbReference type="PANTHER" id="PTHR15225">
    <property type="entry name" value="INTERFERON-INDUCED PROTEIN 35/NMI N-MYC/STAT INTERACTING PROTEIN"/>
    <property type="match status" value="1"/>
</dbReference>
<sequence length="112" mass="12418">MYLCHVVGPLVAHQILKRSSCRVSCENIRLDVKPKEITLETAVKFEVHVDVSRKELKVFDIPPSMPEDRIKDRLEMSFSRPTRGGGEVASVDYSGNTGTGSITFLKPGGMNL</sequence>
<evidence type="ECO:0000259" key="1">
    <source>
        <dbReference type="Pfam" id="PF07292"/>
    </source>
</evidence>
<proteinExistence type="predicted"/>
<dbReference type="InterPro" id="IPR009909">
    <property type="entry name" value="Nmi/IFP35_dom"/>
</dbReference>
<comment type="caution">
    <text evidence="2">The sequence shown here is derived from an EMBL/GenBank/DDBJ whole genome shotgun (WGS) entry which is preliminary data.</text>
</comment>
<evidence type="ECO:0000313" key="3">
    <source>
        <dbReference type="Proteomes" id="UP001345963"/>
    </source>
</evidence>
<accession>A0ABU7BQH8</accession>
<gene>
    <name evidence="2" type="ORF">ATANTOWER_004456</name>
</gene>
<dbReference type="Pfam" id="PF07292">
    <property type="entry name" value="NID"/>
    <property type="match status" value="1"/>
</dbReference>
<protein>
    <recommendedName>
        <fullName evidence="1">NID domain-containing protein</fullName>
    </recommendedName>
</protein>
<evidence type="ECO:0000313" key="2">
    <source>
        <dbReference type="EMBL" id="MED6251909.1"/>
    </source>
</evidence>
<organism evidence="2 3">
    <name type="scientific">Ataeniobius toweri</name>
    <dbReference type="NCBI Taxonomy" id="208326"/>
    <lineage>
        <taxon>Eukaryota</taxon>
        <taxon>Metazoa</taxon>
        <taxon>Chordata</taxon>
        <taxon>Craniata</taxon>
        <taxon>Vertebrata</taxon>
        <taxon>Euteleostomi</taxon>
        <taxon>Actinopterygii</taxon>
        <taxon>Neopterygii</taxon>
        <taxon>Teleostei</taxon>
        <taxon>Neoteleostei</taxon>
        <taxon>Acanthomorphata</taxon>
        <taxon>Ovalentaria</taxon>
        <taxon>Atherinomorphae</taxon>
        <taxon>Cyprinodontiformes</taxon>
        <taxon>Goodeidae</taxon>
        <taxon>Ataeniobius</taxon>
    </lineage>
</organism>
<dbReference type="Proteomes" id="UP001345963">
    <property type="component" value="Unassembled WGS sequence"/>
</dbReference>
<dbReference type="PANTHER" id="PTHR15225:SF4">
    <property type="entry name" value="N-MYC-INTERACTOR"/>
    <property type="match status" value="1"/>
</dbReference>
<feature type="domain" description="NID" evidence="1">
    <location>
        <begin position="10"/>
        <end position="89"/>
    </location>
</feature>
<reference evidence="2 3" key="1">
    <citation type="submission" date="2021-07" db="EMBL/GenBank/DDBJ databases">
        <authorList>
            <person name="Palmer J.M."/>
        </authorList>
    </citation>
    <scope>NUCLEOTIDE SEQUENCE [LARGE SCALE GENOMIC DNA]</scope>
    <source>
        <strain evidence="2 3">AT_MEX2019</strain>
        <tissue evidence="2">Muscle</tissue>
    </source>
</reference>
<name>A0ABU7BQH8_9TELE</name>
<dbReference type="EMBL" id="JAHUTI010060495">
    <property type="protein sequence ID" value="MED6251909.1"/>
    <property type="molecule type" value="Genomic_DNA"/>
</dbReference>
<dbReference type="Gene3D" id="3.30.70.330">
    <property type="match status" value="1"/>
</dbReference>
<keyword evidence="3" id="KW-1185">Reference proteome</keyword>